<evidence type="ECO:0000256" key="4">
    <source>
        <dbReference type="PIRSR" id="PIRSR602678-1"/>
    </source>
</evidence>
<feature type="binding site" evidence="4">
    <location>
        <position position="204"/>
    </location>
    <ligand>
        <name>a divalent metal cation</name>
        <dbReference type="ChEBI" id="CHEBI:60240"/>
        <label>1</label>
    </ligand>
</feature>
<evidence type="ECO:0000313" key="5">
    <source>
        <dbReference type="EMBL" id="CAA9299657.1"/>
    </source>
</evidence>
<accession>A0A6J4K952</accession>
<protein>
    <recommendedName>
        <fullName evidence="2">GTP cyclohydrolase 1 type 2 homolog</fullName>
    </recommendedName>
</protein>
<organism evidence="5">
    <name type="scientific">uncultured Coleofasciculus sp</name>
    <dbReference type="NCBI Taxonomy" id="1267456"/>
    <lineage>
        <taxon>Bacteria</taxon>
        <taxon>Bacillati</taxon>
        <taxon>Cyanobacteriota</taxon>
        <taxon>Cyanophyceae</taxon>
        <taxon>Coleofasciculales</taxon>
        <taxon>Coleofasciculaceae</taxon>
        <taxon>Coleofasciculus</taxon>
        <taxon>environmental samples</taxon>
    </lineage>
</organism>
<dbReference type="Pfam" id="PF01784">
    <property type="entry name" value="DUF34_NIF3"/>
    <property type="match status" value="1"/>
</dbReference>
<dbReference type="InterPro" id="IPR036069">
    <property type="entry name" value="DUF34/NIF3_sf"/>
</dbReference>
<dbReference type="GO" id="GO:0046872">
    <property type="term" value="F:metal ion binding"/>
    <property type="evidence" value="ECO:0007669"/>
    <property type="project" value="UniProtKB-KW"/>
</dbReference>
<dbReference type="GO" id="GO:0005737">
    <property type="term" value="C:cytoplasm"/>
    <property type="evidence" value="ECO:0007669"/>
    <property type="project" value="TreeGrafter"/>
</dbReference>
<feature type="binding site" evidence="4">
    <location>
        <position position="63"/>
    </location>
    <ligand>
        <name>a divalent metal cation</name>
        <dbReference type="ChEBI" id="CHEBI:60240"/>
        <label>1</label>
    </ligand>
</feature>
<comment type="similarity">
    <text evidence="1">Belongs to the GTP cyclohydrolase I type 2/NIF3 family.</text>
</comment>
<dbReference type="Gene3D" id="3.40.1390.30">
    <property type="entry name" value="NIF3 (NGG1p interacting factor 3)-like"/>
    <property type="match status" value="2"/>
</dbReference>
<dbReference type="PANTHER" id="PTHR13799">
    <property type="entry name" value="NGG1 INTERACTING FACTOR 3"/>
    <property type="match status" value="1"/>
</dbReference>
<dbReference type="SUPFAM" id="SSF102705">
    <property type="entry name" value="NIF3 (NGG1p interacting factor 3)-like"/>
    <property type="match status" value="1"/>
</dbReference>
<feature type="binding site" evidence="4">
    <location>
        <position position="87"/>
    </location>
    <ligand>
        <name>a divalent metal cation</name>
        <dbReference type="ChEBI" id="CHEBI:60240"/>
        <label>1</label>
    </ligand>
</feature>
<dbReference type="AlphaFoldDB" id="A0A6J4K952"/>
<name>A0A6J4K952_9CYAN</name>
<keyword evidence="3 4" id="KW-0479">Metal-binding</keyword>
<dbReference type="PANTHER" id="PTHR13799:SF14">
    <property type="entry name" value="GTP CYCLOHYDROLASE 1 TYPE 2 HOMOLOG"/>
    <property type="match status" value="1"/>
</dbReference>
<feature type="binding site" evidence="4">
    <location>
        <position position="208"/>
    </location>
    <ligand>
        <name>a divalent metal cation</name>
        <dbReference type="ChEBI" id="CHEBI:60240"/>
        <label>1</label>
    </ligand>
</feature>
<evidence type="ECO:0000256" key="2">
    <source>
        <dbReference type="ARBA" id="ARBA00022112"/>
    </source>
</evidence>
<gene>
    <name evidence="5" type="ORF">AVDCRST_MAG92-4997</name>
</gene>
<dbReference type="InterPro" id="IPR002678">
    <property type="entry name" value="DUF34/NIF3"/>
</dbReference>
<evidence type="ECO:0000256" key="3">
    <source>
        <dbReference type="ARBA" id="ARBA00022723"/>
    </source>
</evidence>
<dbReference type="EMBL" id="CADCTM010000874">
    <property type="protein sequence ID" value="CAA9299657.1"/>
    <property type="molecule type" value="Genomic_DNA"/>
</dbReference>
<sequence>MLSLDEITQFLNQYFAVHQFKDDQGGVYRSSTRPVRRIGLALESWTELAQWANEQQLDALFLHRPWKLQPKQLEPDVGVISYHLAFDERLTLGFNPRLAEVLGMSQIEVFGEKQGRAIGMLGKISPQSFENCCSHIDGIFGGKDKAYPGSYEQISRVTVVGAMTEALVEEAALRGADLYITGQWRVPAEASVLETGINVIAVGHRRCEEWGLRSLAGLMRERWFGLQVICSPSR</sequence>
<proteinExistence type="inferred from homology"/>
<evidence type="ECO:0000256" key="1">
    <source>
        <dbReference type="ARBA" id="ARBA00006964"/>
    </source>
</evidence>
<reference evidence="5" key="1">
    <citation type="submission" date="2020-02" db="EMBL/GenBank/DDBJ databases">
        <authorList>
            <person name="Meier V. D."/>
        </authorList>
    </citation>
    <scope>NUCLEOTIDE SEQUENCE</scope>
    <source>
        <strain evidence="5">AVDCRST_MAG92</strain>
    </source>
</reference>